<dbReference type="Proteomes" id="UP000006222">
    <property type="component" value="Unassembled WGS sequence"/>
</dbReference>
<organism evidence="1 2">
    <name type="scientific">Rhodopirellula baltica WH47</name>
    <dbReference type="NCBI Taxonomy" id="991778"/>
    <lineage>
        <taxon>Bacteria</taxon>
        <taxon>Pseudomonadati</taxon>
        <taxon>Planctomycetota</taxon>
        <taxon>Planctomycetia</taxon>
        <taxon>Pirellulales</taxon>
        <taxon>Pirellulaceae</taxon>
        <taxon>Rhodopirellula</taxon>
    </lineage>
</organism>
<sequence length="42" mass="4629">MWRSGQLRPLVHVDKPLNQAGADLAGFGNGTRVLERPWIQSG</sequence>
<dbReference type="AlphaFoldDB" id="F2AWM5"/>
<reference evidence="1 2" key="1">
    <citation type="journal article" date="2013" name="Mar. Genomics">
        <title>Expression of sulfatases in Rhodopirellula baltica and the diversity of sulfatases in the genus Rhodopirellula.</title>
        <authorList>
            <person name="Wegner C.E."/>
            <person name="Richter-Heitmann T."/>
            <person name="Klindworth A."/>
            <person name="Klockow C."/>
            <person name="Richter M."/>
            <person name="Achstetter T."/>
            <person name="Glockner F.O."/>
            <person name="Harder J."/>
        </authorList>
    </citation>
    <scope>NUCLEOTIDE SEQUENCE [LARGE SCALE GENOMIC DNA]</scope>
    <source>
        <strain evidence="1 2">WH47</strain>
    </source>
</reference>
<evidence type="ECO:0000313" key="1">
    <source>
        <dbReference type="EMBL" id="EGF25959.1"/>
    </source>
</evidence>
<evidence type="ECO:0000313" key="2">
    <source>
        <dbReference type="Proteomes" id="UP000006222"/>
    </source>
</evidence>
<comment type="caution">
    <text evidence="1">The sequence shown here is derived from an EMBL/GenBank/DDBJ whole genome shotgun (WGS) entry which is preliminary data.</text>
</comment>
<protein>
    <submittedName>
        <fullName evidence="1">Uncharacterized protein</fullName>
    </submittedName>
</protein>
<proteinExistence type="predicted"/>
<dbReference type="EMBL" id="AFAR01000203">
    <property type="protein sequence ID" value="EGF25959.1"/>
    <property type="molecule type" value="Genomic_DNA"/>
</dbReference>
<gene>
    <name evidence="1" type="ORF">RBWH47_00764</name>
</gene>
<name>F2AWM5_RHOBT</name>
<accession>F2AWM5</accession>
<dbReference type="PATRIC" id="fig|991778.3.peg.4371"/>